<dbReference type="PROSITE" id="PS50893">
    <property type="entry name" value="ABC_TRANSPORTER_2"/>
    <property type="match status" value="1"/>
</dbReference>
<proteinExistence type="predicted"/>
<evidence type="ECO:0000256" key="4">
    <source>
        <dbReference type="ARBA" id="ARBA00022692"/>
    </source>
</evidence>
<evidence type="ECO:0000256" key="1">
    <source>
        <dbReference type="ARBA" id="ARBA00004651"/>
    </source>
</evidence>
<dbReference type="InterPro" id="IPR036640">
    <property type="entry name" value="ABC1_TM_sf"/>
</dbReference>
<feature type="transmembrane region" description="Helical" evidence="9">
    <location>
        <begin position="296"/>
        <end position="317"/>
    </location>
</feature>
<dbReference type="Gene3D" id="1.20.1560.10">
    <property type="entry name" value="ABC transporter type 1, transmembrane domain"/>
    <property type="match status" value="1"/>
</dbReference>
<keyword evidence="5" id="KW-0547">Nucleotide-binding</keyword>
<sequence length="596" mass="65863">MIKRLAAYFKNYKLPAILCPVLMLFEVMGDVAMPWLMAQILNRVDVSRAAEFTTADIYYVLKIGGLMVLVSLIAMFCGAYSSRLAAIASQGAGAELREDLFVKIQKFSFSNIDYFSIPSLITRLTTDVNNLQQTGMMCLRMLVRSPFMFLFALIMSISIHAELACVFLIAIPLLTIAVVVIMKKAHPRFMAFQDKIDDLNTSVQENLTNIRVVKSFVRGDYEKKKFKKSNDDLTATGIRAVKLVILNMPIMQLIVYICIIAILFFGGRVVVDTGLAELTGKVYESTGLQAGDLLSLISYVTQILSSLMMLSMLFLQFTRARASGQRVLEVLDTKIDITDPENALTEVPDGSIDFENVSFRYRMGSGEDTLSGINLHIRSGETIGIIGSTGSAKTTLVQLIPRLYDVTEGRIKVGGHDVKEYALEPLHDAVAMVLQKNTLFSGTVRDNMRWGDPDASDEEIREACEHAQAWDFVSKLPEGLDTDLSQGGANLSGGQKQRLCIARALLKHPKIIILDDSTSAVDTATDAKIRQAFSEELGGITTLIIAQRITSISNADRIIVLDDGKINAVGTHEELMETNEIYRDVYTSQQEGVISE</sequence>
<evidence type="ECO:0000256" key="9">
    <source>
        <dbReference type="SAM" id="Phobius"/>
    </source>
</evidence>
<evidence type="ECO:0000256" key="3">
    <source>
        <dbReference type="ARBA" id="ARBA00022475"/>
    </source>
</evidence>
<feature type="domain" description="ABC transmembrane type-1" evidence="11">
    <location>
        <begin position="17"/>
        <end position="319"/>
    </location>
</feature>
<dbReference type="PANTHER" id="PTHR43394">
    <property type="entry name" value="ATP-DEPENDENT PERMEASE MDL1, MITOCHONDRIAL"/>
    <property type="match status" value="1"/>
</dbReference>
<dbReference type="Pfam" id="PF00005">
    <property type="entry name" value="ABC_tran"/>
    <property type="match status" value="1"/>
</dbReference>
<gene>
    <name evidence="12" type="ORF">IAD50_03230</name>
</gene>
<reference evidence="12" key="2">
    <citation type="journal article" date="2021" name="PeerJ">
        <title>Extensive microbial diversity within the chicken gut microbiome revealed by metagenomics and culture.</title>
        <authorList>
            <person name="Gilroy R."/>
            <person name="Ravi A."/>
            <person name="Getino M."/>
            <person name="Pursley I."/>
            <person name="Horton D.L."/>
            <person name="Alikhan N.F."/>
            <person name="Baker D."/>
            <person name="Gharbi K."/>
            <person name="Hall N."/>
            <person name="Watson M."/>
            <person name="Adriaenssens E.M."/>
            <person name="Foster-Nyarko E."/>
            <person name="Jarju S."/>
            <person name="Secka A."/>
            <person name="Antonio M."/>
            <person name="Oren A."/>
            <person name="Chaudhuri R.R."/>
            <person name="La Ragione R."/>
            <person name="Hildebrand F."/>
            <person name="Pallen M.J."/>
        </authorList>
    </citation>
    <scope>NUCLEOTIDE SEQUENCE</scope>
    <source>
        <strain evidence="12">CHK195-4489</strain>
    </source>
</reference>
<reference evidence="12" key="1">
    <citation type="submission" date="2020-10" db="EMBL/GenBank/DDBJ databases">
        <authorList>
            <person name="Gilroy R."/>
        </authorList>
    </citation>
    <scope>NUCLEOTIDE SEQUENCE</scope>
    <source>
        <strain evidence="12">CHK195-4489</strain>
    </source>
</reference>
<feature type="transmembrane region" description="Helical" evidence="9">
    <location>
        <begin position="253"/>
        <end position="276"/>
    </location>
</feature>
<evidence type="ECO:0000256" key="6">
    <source>
        <dbReference type="ARBA" id="ARBA00022840"/>
    </source>
</evidence>
<feature type="transmembrane region" description="Helical" evidence="9">
    <location>
        <begin position="166"/>
        <end position="182"/>
    </location>
</feature>
<dbReference type="SUPFAM" id="SSF52540">
    <property type="entry name" value="P-loop containing nucleoside triphosphate hydrolases"/>
    <property type="match status" value="1"/>
</dbReference>
<evidence type="ECO:0000256" key="7">
    <source>
        <dbReference type="ARBA" id="ARBA00022989"/>
    </source>
</evidence>
<dbReference type="AlphaFoldDB" id="A0A9D1I6S7"/>
<protein>
    <submittedName>
        <fullName evidence="12">ABC transporter ATP-binding protein</fullName>
    </submittedName>
</protein>
<dbReference type="EMBL" id="DVMM01000063">
    <property type="protein sequence ID" value="HIU29293.1"/>
    <property type="molecule type" value="Genomic_DNA"/>
</dbReference>
<dbReference type="FunFam" id="3.40.50.300:FF:000221">
    <property type="entry name" value="Multidrug ABC transporter ATP-binding protein"/>
    <property type="match status" value="1"/>
</dbReference>
<organism evidence="12 13">
    <name type="scientific">Candidatus Egerieisoma faecipullorum</name>
    <dbReference type="NCBI Taxonomy" id="2840963"/>
    <lineage>
        <taxon>Bacteria</taxon>
        <taxon>Bacillati</taxon>
        <taxon>Bacillota</taxon>
        <taxon>Clostridia</taxon>
        <taxon>Eubacteriales</taxon>
        <taxon>Clostridiaceae</taxon>
        <taxon>Clostridiaceae incertae sedis</taxon>
        <taxon>Candidatus Egerieisoma</taxon>
    </lineage>
</organism>
<evidence type="ECO:0000256" key="5">
    <source>
        <dbReference type="ARBA" id="ARBA00022741"/>
    </source>
</evidence>
<dbReference type="InterPro" id="IPR027417">
    <property type="entry name" value="P-loop_NTPase"/>
</dbReference>
<comment type="subcellular location">
    <subcellularLocation>
        <location evidence="1">Cell membrane</location>
        <topology evidence="1">Multi-pass membrane protein</topology>
    </subcellularLocation>
</comment>
<keyword evidence="8 9" id="KW-0472">Membrane</keyword>
<feature type="domain" description="ABC transporter" evidence="10">
    <location>
        <begin position="352"/>
        <end position="588"/>
    </location>
</feature>
<feature type="transmembrane region" description="Helical" evidence="9">
    <location>
        <begin position="57"/>
        <end position="80"/>
    </location>
</feature>
<keyword evidence="7 9" id="KW-1133">Transmembrane helix</keyword>
<dbReference type="Gene3D" id="3.40.50.300">
    <property type="entry name" value="P-loop containing nucleotide triphosphate hydrolases"/>
    <property type="match status" value="1"/>
</dbReference>
<name>A0A9D1I6S7_9CLOT</name>
<evidence type="ECO:0000259" key="10">
    <source>
        <dbReference type="PROSITE" id="PS50893"/>
    </source>
</evidence>
<comment type="caution">
    <text evidence="12">The sequence shown here is derived from an EMBL/GenBank/DDBJ whole genome shotgun (WGS) entry which is preliminary data.</text>
</comment>
<dbReference type="InterPro" id="IPR003593">
    <property type="entry name" value="AAA+_ATPase"/>
</dbReference>
<dbReference type="SUPFAM" id="SSF90123">
    <property type="entry name" value="ABC transporter transmembrane region"/>
    <property type="match status" value="1"/>
</dbReference>
<dbReference type="GO" id="GO:0015421">
    <property type="term" value="F:ABC-type oligopeptide transporter activity"/>
    <property type="evidence" value="ECO:0007669"/>
    <property type="project" value="TreeGrafter"/>
</dbReference>
<keyword evidence="3" id="KW-1003">Cell membrane</keyword>
<dbReference type="Proteomes" id="UP000824089">
    <property type="component" value="Unassembled WGS sequence"/>
</dbReference>
<dbReference type="Pfam" id="PF00664">
    <property type="entry name" value="ABC_membrane"/>
    <property type="match status" value="1"/>
</dbReference>
<dbReference type="GO" id="GO:0016887">
    <property type="term" value="F:ATP hydrolysis activity"/>
    <property type="evidence" value="ECO:0007669"/>
    <property type="project" value="InterPro"/>
</dbReference>
<dbReference type="PROSITE" id="PS50929">
    <property type="entry name" value="ABC_TM1F"/>
    <property type="match status" value="1"/>
</dbReference>
<evidence type="ECO:0000256" key="2">
    <source>
        <dbReference type="ARBA" id="ARBA00022448"/>
    </source>
</evidence>
<dbReference type="GO" id="GO:0005524">
    <property type="term" value="F:ATP binding"/>
    <property type="evidence" value="ECO:0007669"/>
    <property type="project" value="UniProtKB-KW"/>
</dbReference>
<evidence type="ECO:0000256" key="8">
    <source>
        <dbReference type="ARBA" id="ARBA00023136"/>
    </source>
</evidence>
<feature type="transmembrane region" description="Helical" evidence="9">
    <location>
        <begin position="12"/>
        <end position="37"/>
    </location>
</feature>
<dbReference type="SMART" id="SM00382">
    <property type="entry name" value="AAA"/>
    <property type="match status" value="1"/>
</dbReference>
<evidence type="ECO:0000259" key="11">
    <source>
        <dbReference type="PROSITE" id="PS50929"/>
    </source>
</evidence>
<keyword evidence="2" id="KW-0813">Transport</keyword>
<dbReference type="PROSITE" id="PS00211">
    <property type="entry name" value="ABC_TRANSPORTER_1"/>
    <property type="match status" value="1"/>
</dbReference>
<dbReference type="InterPro" id="IPR039421">
    <property type="entry name" value="Type_1_exporter"/>
</dbReference>
<accession>A0A9D1I6S7</accession>
<evidence type="ECO:0000313" key="12">
    <source>
        <dbReference type="EMBL" id="HIU29293.1"/>
    </source>
</evidence>
<evidence type="ECO:0000313" key="13">
    <source>
        <dbReference type="Proteomes" id="UP000824089"/>
    </source>
</evidence>
<dbReference type="CDD" id="cd18548">
    <property type="entry name" value="ABC_6TM_Tm287_like"/>
    <property type="match status" value="1"/>
</dbReference>
<keyword evidence="4 9" id="KW-0812">Transmembrane</keyword>
<dbReference type="GO" id="GO:0005886">
    <property type="term" value="C:plasma membrane"/>
    <property type="evidence" value="ECO:0007669"/>
    <property type="project" value="UniProtKB-SubCell"/>
</dbReference>
<dbReference type="PANTHER" id="PTHR43394:SF1">
    <property type="entry name" value="ATP-BINDING CASSETTE SUB-FAMILY B MEMBER 10, MITOCHONDRIAL"/>
    <property type="match status" value="1"/>
</dbReference>
<feature type="transmembrane region" description="Helical" evidence="9">
    <location>
        <begin position="141"/>
        <end position="160"/>
    </location>
</feature>
<dbReference type="InterPro" id="IPR017871">
    <property type="entry name" value="ABC_transporter-like_CS"/>
</dbReference>
<dbReference type="InterPro" id="IPR003439">
    <property type="entry name" value="ABC_transporter-like_ATP-bd"/>
</dbReference>
<keyword evidence="6 12" id="KW-0067">ATP-binding</keyword>
<dbReference type="InterPro" id="IPR011527">
    <property type="entry name" value="ABC1_TM_dom"/>
</dbReference>